<dbReference type="STRING" id="1343739.PAP_02985"/>
<dbReference type="RefSeq" id="WP_048164618.1">
    <property type="nucleotide sequence ID" value="NZ_CP006019.1"/>
</dbReference>
<dbReference type="InterPro" id="IPR001163">
    <property type="entry name" value="Sm_dom_euk/arc"/>
</dbReference>
<dbReference type="EMBL" id="CP006019">
    <property type="protein sequence ID" value="AIF69017.1"/>
    <property type="molecule type" value="Genomic_DNA"/>
</dbReference>
<dbReference type="Pfam" id="PF01423">
    <property type="entry name" value="LSM"/>
    <property type="match status" value="1"/>
</dbReference>
<dbReference type="eggNOG" id="arCOG00998">
    <property type="taxonomic scope" value="Archaea"/>
</dbReference>
<evidence type="ECO:0000256" key="4">
    <source>
        <dbReference type="HAMAP-Rule" id="MF_00257"/>
    </source>
</evidence>
<dbReference type="PANTHER" id="PTHR10553">
    <property type="entry name" value="SMALL NUCLEAR RIBONUCLEOPROTEIN"/>
    <property type="match status" value="1"/>
</dbReference>
<dbReference type="SUPFAM" id="SSF50182">
    <property type="entry name" value="Sm-like ribonucleoproteins"/>
    <property type="match status" value="1"/>
</dbReference>
<proteinExistence type="inferred from homology"/>
<dbReference type="PROSITE" id="PS52002">
    <property type="entry name" value="SM"/>
    <property type="match status" value="1"/>
</dbReference>
<dbReference type="PANTHER" id="PTHR10553:SF5">
    <property type="entry name" value="U6 SNRNA-ASSOCIATED SM-LIKE PROTEIN LSM7"/>
    <property type="match status" value="1"/>
</dbReference>
<reference evidence="6 7" key="2">
    <citation type="journal article" date="2015" name="Genome Announc.">
        <title>Complete Genome Sequence of Hyperthermophilic Piezophilic Archaeon Palaeococcus pacificus DY20341T, Isolated from Deep-Sea Hydrothermal Sediments.</title>
        <authorList>
            <person name="Zeng X."/>
            <person name="Jebbar M."/>
            <person name="Shao Z."/>
        </authorList>
    </citation>
    <scope>NUCLEOTIDE SEQUENCE [LARGE SCALE GENOMIC DNA]</scope>
    <source>
        <strain evidence="6 7">DY20341</strain>
    </source>
</reference>
<dbReference type="HOGENOM" id="CLU_076902_11_1_2"/>
<feature type="domain" description="Sm" evidence="5">
    <location>
        <begin position="4"/>
        <end position="76"/>
    </location>
</feature>
<accession>A0A075LSS7</accession>
<dbReference type="InterPro" id="IPR044641">
    <property type="entry name" value="Lsm7/SmG-like"/>
</dbReference>
<keyword evidence="7" id="KW-1185">Reference proteome</keyword>
<dbReference type="AlphaFoldDB" id="A0A075LSS7"/>
<dbReference type="InterPro" id="IPR047575">
    <property type="entry name" value="Sm"/>
</dbReference>
<dbReference type="KEGG" id="ppac:PAP_02985"/>
<dbReference type="GeneID" id="24841724"/>
<sequence>MAERPLDVIHKSLEKDVLVILKRGLEVRGKLKGYDIHLNIVLADAQLVENGEIVKSYGRIVIRGDNVLAISPVDYETE</sequence>
<evidence type="ECO:0000313" key="7">
    <source>
        <dbReference type="Proteomes" id="UP000027981"/>
    </source>
</evidence>
<dbReference type="CDD" id="cd01731">
    <property type="entry name" value="archaeal_Sm1"/>
    <property type="match status" value="1"/>
</dbReference>
<dbReference type="Gene3D" id="2.30.30.100">
    <property type="match status" value="1"/>
</dbReference>
<evidence type="ECO:0000313" key="6">
    <source>
        <dbReference type="EMBL" id="AIF69017.1"/>
    </source>
</evidence>
<reference evidence="7" key="1">
    <citation type="submission" date="2013-06" db="EMBL/GenBank/DDBJ databases">
        <title>Complete Genome Sequence of Hyperthermophilic Palaeococcus pacificus DY20341T, Isolated from a Deep-Sea Hydrothermal Sediments.</title>
        <authorList>
            <person name="Zeng X."/>
            <person name="Shao Z."/>
        </authorList>
    </citation>
    <scope>NUCLEOTIDE SEQUENCE [LARGE SCALE GENOMIC DNA]</scope>
    <source>
        <strain evidence="7">DY20341</strain>
    </source>
</reference>
<protein>
    <recommendedName>
        <fullName evidence="2 4">Putative snRNP Sm-like protein</fullName>
    </recommendedName>
</protein>
<dbReference type="InterPro" id="IPR010920">
    <property type="entry name" value="LSM_dom_sf"/>
</dbReference>
<organism evidence="6 7">
    <name type="scientific">Palaeococcus pacificus DY20341</name>
    <dbReference type="NCBI Taxonomy" id="1343739"/>
    <lineage>
        <taxon>Archaea</taxon>
        <taxon>Methanobacteriati</taxon>
        <taxon>Methanobacteriota</taxon>
        <taxon>Thermococci</taxon>
        <taxon>Thermococcales</taxon>
        <taxon>Thermococcaceae</taxon>
        <taxon>Palaeococcus</taxon>
    </lineage>
</organism>
<comment type="similarity">
    <text evidence="1 4">Belongs to the snRNP Sm proteins family.</text>
</comment>
<evidence type="ECO:0000256" key="1">
    <source>
        <dbReference type="ARBA" id="ARBA00006850"/>
    </source>
</evidence>
<dbReference type="GO" id="GO:1990904">
    <property type="term" value="C:ribonucleoprotein complex"/>
    <property type="evidence" value="ECO:0007669"/>
    <property type="project" value="UniProtKB-KW"/>
</dbReference>
<keyword evidence="3 4" id="KW-0687">Ribonucleoprotein</keyword>
<evidence type="ECO:0000256" key="2">
    <source>
        <dbReference type="ARBA" id="ARBA00021121"/>
    </source>
</evidence>
<name>A0A075LSS7_9EURY</name>
<dbReference type="HAMAP" id="MF_00257">
    <property type="entry name" value="Lsm_RuxX"/>
    <property type="match status" value="1"/>
</dbReference>
<dbReference type="InterPro" id="IPR022901">
    <property type="entry name" value="snRNP_Sm-like_arc"/>
</dbReference>
<gene>
    <name evidence="6" type="ORF">PAP_02985</name>
</gene>
<evidence type="ECO:0000256" key="3">
    <source>
        <dbReference type="ARBA" id="ARBA00023274"/>
    </source>
</evidence>
<dbReference type="GO" id="GO:0003723">
    <property type="term" value="F:RNA binding"/>
    <property type="evidence" value="ECO:0007669"/>
    <property type="project" value="InterPro"/>
</dbReference>
<evidence type="ECO:0000259" key="5">
    <source>
        <dbReference type="PROSITE" id="PS52002"/>
    </source>
</evidence>
<dbReference type="Proteomes" id="UP000027981">
    <property type="component" value="Chromosome"/>
</dbReference>
<dbReference type="OrthoDB" id="371816at2157"/>
<dbReference type="SMART" id="SM00651">
    <property type="entry name" value="Sm"/>
    <property type="match status" value="1"/>
</dbReference>
<dbReference type="NCBIfam" id="NF001963">
    <property type="entry name" value="PRK00737.1"/>
    <property type="match status" value="1"/>
</dbReference>